<gene>
    <name evidence="6" type="ORF">PCC79_01790</name>
</gene>
<evidence type="ECO:0000256" key="1">
    <source>
        <dbReference type="ARBA" id="ARBA00004776"/>
    </source>
</evidence>
<keyword evidence="3 6" id="KW-0328">Glycosyltransferase</keyword>
<evidence type="ECO:0000256" key="2">
    <source>
        <dbReference type="ARBA" id="ARBA00006739"/>
    </source>
</evidence>
<evidence type="ECO:0000313" key="6">
    <source>
        <dbReference type="EMBL" id="WZW98969.1"/>
    </source>
</evidence>
<dbReference type="Pfam" id="PF00535">
    <property type="entry name" value="Glycos_transf_2"/>
    <property type="match status" value="1"/>
</dbReference>
<dbReference type="GO" id="GO:0016757">
    <property type="term" value="F:glycosyltransferase activity"/>
    <property type="evidence" value="ECO:0007669"/>
    <property type="project" value="UniProtKB-KW"/>
</dbReference>
<evidence type="ECO:0000259" key="5">
    <source>
        <dbReference type="Pfam" id="PF00535"/>
    </source>
</evidence>
<evidence type="ECO:0000256" key="3">
    <source>
        <dbReference type="ARBA" id="ARBA00022676"/>
    </source>
</evidence>
<dbReference type="Gene3D" id="3.90.550.10">
    <property type="entry name" value="Spore Coat Polysaccharide Biosynthesis Protein SpsA, Chain A"/>
    <property type="match status" value="1"/>
</dbReference>
<comment type="similarity">
    <text evidence="2">Belongs to the glycosyltransferase 2 family.</text>
</comment>
<keyword evidence="4 6" id="KW-0808">Transferase</keyword>
<evidence type="ECO:0000313" key="7">
    <source>
        <dbReference type="Proteomes" id="UP001434337"/>
    </source>
</evidence>
<proteinExistence type="inferred from homology"/>
<keyword evidence="7" id="KW-1185">Reference proteome</keyword>
<dbReference type="EC" id="2.4.-.-" evidence="6"/>
<organism evidence="6 7">
    <name type="scientific">Propioniciclava soli</name>
    <dbReference type="NCBI Taxonomy" id="2775081"/>
    <lineage>
        <taxon>Bacteria</taxon>
        <taxon>Bacillati</taxon>
        <taxon>Actinomycetota</taxon>
        <taxon>Actinomycetes</taxon>
        <taxon>Propionibacteriales</taxon>
        <taxon>Propionibacteriaceae</taxon>
        <taxon>Propioniciclava</taxon>
    </lineage>
</organism>
<dbReference type="RefSeq" id="WP_342372827.1">
    <property type="nucleotide sequence ID" value="NZ_CP115965.1"/>
</dbReference>
<name>A0ABZ3C9U9_9ACTN</name>
<sequence length="317" mass="34837">MTERARSIAVALATYHRPANLVRLVPSILEQFDDVARTFEERAEFRVIIVDNDPQGSGRETALATGDSRVTYVIESSPGVTSARNRALREAGDCDFLVFIDDDEIPQDGWLVNLLTAQKRYRADVVSGPVHSVFEGPLDPWVEASDAYLRAHRADTKTGEPIKRAATNNLLLDMRRLREFGVTFDERFGLTGGEDSFFTGQLHQAGAKMVWCAEAVVDDLVPLSRANRDYNLRRRYSLSNASGRVDILLASRGLPRVRRRVVCAARGVGQILYGAALTASGVVGRSLKRRAYGERFVVGGAGALAASLAVAAEPYRR</sequence>
<dbReference type="PANTHER" id="PTHR43179">
    <property type="entry name" value="RHAMNOSYLTRANSFERASE WBBL"/>
    <property type="match status" value="1"/>
</dbReference>
<dbReference type="PANTHER" id="PTHR43179:SF12">
    <property type="entry name" value="GALACTOFURANOSYLTRANSFERASE GLFT2"/>
    <property type="match status" value="1"/>
</dbReference>
<dbReference type="Proteomes" id="UP001434337">
    <property type="component" value="Chromosome"/>
</dbReference>
<feature type="domain" description="Glycosyltransferase 2-like" evidence="5">
    <location>
        <begin position="10"/>
        <end position="141"/>
    </location>
</feature>
<evidence type="ECO:0000256" key="4">
    <source>
        <dbReference type="ARBA" id="ARBA00022679"/>
    </source>
</evidence>
<comment type="pathway">
    <text evidence="1">Cell wall biogenesis; cell wall polysaccharide biosynthesis.</text>
</comment>
<accession>A0ABZ3C9U9</accession>
<dbReference type="CDD" id="cd00761">
    <property type="entry name" value="Glyco_tranf_GTA_type"/>
    <property type="match status" value="1"/>
</dbReference>
<dbReference type="InterPro" id="IPR029044">
    <property type="entry name" value="Nucleotide-diphossugar_trans"/>
</dbReference>
<reference evidence="6 7" key="1">
    <citation type="journal article" date="2023" name="Environ Microbiome">
        <title>A coral-associated actinobacterium mitigates coral bleaching under heat stress.</title>
        <authorList>
            <person name="Li J."/>
            <person name="Zou Y."/>
            <person name="Li Q."/>
            <person name="Zhang J."/>
            <person name="Bourne D.G."/>
            <person name="Lyu Y."/>
            <person name="Liu C."/>
            <person name="Zhang S."/>
        </authorList>
    </citation>
    <scope>NUCLEOTIDE SEQUENCE [LARGE SCALE GENOMIC DNA]</scope>
    <source>
        <strain evidence="6 7">SCSIO 13291</strain>
    </source>
</reference>
<protein>
    <submittedName>
        <fullName evidence="6">Glycosyltransferase</fullName>
        <ecNumber evidence="6">2.4.-.-</ecNumber>
    </submittedName>
</protein>
<dbReference type="InterPro" id="IPR001173">
    <property type="entry name" value="Glyco_trans_2-like"/>
</dbReference>
<dbReference type="SUPFAM" id="SSF53448">
    <property type="entry name" value="Nucleotide-diphospho-sugar transferases"/>
    <property type="match status" value="1"/>
</dbReference>
<dbReference type="EMBL" id="CP115965">
    <property type="protein sequence ID" value="WZW98969.1"/>
    <property type="molecule type" value="Genomic_DNA"/>
</dbReference>